<gene>
    <name evidence="2" type="ORF">FK220_012540</name>
</gene>
<dbReference type="InterPro" id="IPR004360">
    <property type="entry name" value="Glyas_Fos-R_dOase_dom"/>
</dbReference>
<evidence type="ECO:0000313" key="3">
    <source>
        <dbReference type="Proteomes" id="UP000707206"/>
    </source>
</evidence>
<evidence type="ECO:0000259" key="1">
    <source>
        <dbReference type="PROSITE" id="PS51819"/>
    </source>
</evidence>
<dbReference type="InterPro" id="IPR052164">
    <property type="entry name" value="Anthracycline_SecMetBiosynth"/>
</dbReference>
<dbReference type="Pfam" id="PF00903">
    <property type="entry name" value="Glyoxalase"/>
    <property type="match status" value="1"/>
</dbReference>
<keyword evidence="3" id="KW-1185">Reference proteome</keyword>
<organism evidence="2 3">
    <name type="scientific">Pelagihabitans pacificus</name>
    <dbReference type="NCBI Taxonomy" id="2696054"/>
    <lineage>
        <taxon>Bacteria</taxon>
        <taxon>Pseudomonadati</taxon>
        <taxon>Bacteroidota</taxon>
        <taxon>Flavobacteriia</taxon>
        <taxon>Flavobacteriales</taxon>
        <taxon>Flavobacteriaceae</taxon>
        <taxon>Pelagihabitans</taxon>
    </lineage>
</organism>
<reference evidence="2" key="1">
    <citation type="submission" date="2019-07" db="EMBL/GenBank/DDBJ databases">
        <authorList>
            <person name="De-Chao Zhang Q."/>
        </authorList>
    </citation>
    <scope>NUCLEOTIDE SEQUENCE</scope>
    <source>
        <strain evidence="2">TP-CH-4</strain>
    </source>
</reference>
<dbReference type="PANTHER" id="PTHR33993:SF2">
    <property type="entry name" value="VOC DOMAIN-CONTAINING PROTEIN"/>
    <property type="match status" value="1"/>
</dbReference>
<dbReference type="InterPro" id="IPR037523">
    <property type="entry name" value="VOC_core"/>
</dbReference>
<reference evidence="2" key="2">
    <citation type="submission" date="2020-03" db="EMBL/GenBank/DDBJ databases">
        <title>Flavobacteriaceae bacterium strain TP-CH-4, a member of the family Flavobacteriaceae isolated from a deep-sea seamount.</title>
        <authorList>
            <person name="Zhang D.-C."/>
        </authorList>
    </citation>
    <scope>NUCLEOTIDE SEQUENCE</scope>
    <source>
        <strain evidence="2">TP-CH-4</strain>
    </source>
</reference>
<protein>
    <submittedName>
        <fullName evidence="2">VOC family protein</fullName>
    </submittedName>
</protein>
<dbReference type="Gene3D" id="3.10.180.10">
    <property type="entry name" value="2,3-Dihydroxybiphenyl 1,2-Dioxygenase, domain 1"/>
    <property type="match status" value="1"/>
</dbReference>
<accession>A0A967B144</accession>
<dbReference type="SUPFAM" id="SSF54593">
    <property type="entry name" value="Glyoxalase/Bleomycin resistance protein/Dihydroxybiphenyl dioxygenase"/>
    <property type="match status" value="1"/>
</dbReference>
<dbReference type="Proteomes" id="UP000707206">
    <property type="component" value="Unassembled WGS sequence"/>
</dbReference>
<proteinExistence type="predicted"/>
<dbReference type="PROSITE" id="PS51819">
    <property type="entry name" value="VOC"/>
    <property type="match status" value="1"/>
</dbReference>
<name>A0A967B144_9FLAO</name>
<dbReference type="RefSeq" id="WP_152574671.1">
    <property type="nucleotide sequence ID" value="NZ_VIKU02000003.1"/>
</dbReference>
<dbReference type="PANTHER" id="PTHR33993">
    <property type="entry name" value="GLYOXALASE-RELATED"/>
    <property type="match status" value="1"/>
</dbReference>
<dbReference type="InterPro" id="IPR029068">
    <property type="entry name" value="Glyas_Bleomycin-R_OHBP_Dase"/>
</dbReference>
<feature type="domain" description="VOC" evidence="1">
    <location>
        <begin position="4"/>
        <end position="115"/>
    </location>
</feature>
<dbReference type="AlphaFoldDB" id="A0A967B144"/>
<evidence type="ECO:0000313" key="2">
    <source>
        <dbReference type="EMBL" id="NHF60176.1"/>
    </source>
</evidence>
<dbReference type="EMBL" id="VIKU02000003">
    <property type="protein sequence ID" value="NHF60176.1"/>
    <property type="molecule type" value="Genomic_DNA"/>
</dbReference>
<comment type="caution">
    <text evidence="2">The sequence shown here is derived from an EMBL/GenBank/DDBJ whole genome shotgun (WGS) entry which is preliminary data.</text>
</comment>
<sequence length="122" mass="13429">MGKEVVHFEIGCSDIEKTSGFYKNVFDWNLTRQGNSAIIETGGKDSISGHLNELGPNEPQKYITLYIETDSLNADLRAIESNGGKILVNPIKLPDGREFAWFEDIAGNTVGLITPKAEENSK</sequence>